<dbReference type="Gene3D" id="1.10.10.10">
    <property type="entry name" value="Winged helix-like DNA-binding domain superfamily/Winged helix DNA-binding domain"/>
    <property type="match status" value="1"/>
</dbReference>
<dbReference type="GO" id="GO:0009294">
    <property type="term" value="P:DNA-mediated transformation"/>
    <property type="evidence" value="ECO:0007669"/>
    <property type="project" value="InterPro"/>
</dbReference>
<evidence type="ECO:0000259" key="2">
    <source>
        <dbReference type="Pfam" id="PF02481"/>
    </source>
</evidence>
<dbReference type="EMBL" id="DTMQ01000009">
    <property type="protein sequence ID" value="HGE98689.1"/>
    <property type="molecule type" value="Genomic_DNA"/>
</dbReference>
<dbReference type="InterPro" id="IPR041614">
    <property type="entry name" value="DprA_WH"/>
</dbReference>
<evidence type="ECO:0000313" key="4">
    <source>
        <dbReference type="EMBL" id="HGE98689.1"/>
    </source>
</evidence>
<dbReference type="Pfam" id="PF17782">
    <property type="entry name" value="WHD_DprA"/>
    <property type="match status" value="1"/>
</dbReference>
<comment type="similarity">
    <text evidence="1">Belongs to the DprA/Smf family.</text>
</comment>
<dbReference type="InterPro" id="IPR003488">
    <property type="entry name" value="DprA"/>
</dbReference>
<dbReference type="NCBIfam" id="TIGR00732">
    <property type="entry name" value="dprA"/>
    <property type="match status" value="1"/>
</dbReference>
<dbReference type="InterPro" id="IPR057666">
    <property type="entry name" value="DrpA_SLOG"/>
</dbReference>
<dbReference type="Pfam" id="PF14520">
    <property type="entry name" value="HHH_5"/>
    <property type="match status" value="1"/>
</dbReference>
<gene>
    <name evidence="4" type="primary">dprA</name>
    <name evidence="4" type="ORF">ENX07_01250</name>
</gene>
<dbReference type="SUPFAM" id="SSF47781">
    <property type="entry name" value="RuvA domain 2-like"/>
    <property type="match status" value="1"/>
</dbReference>
<evidence type="ECO:0000259" key="3">
    <source>
        <dbReference type="Pfam" id="PF17782"/>
    </source>
</evidence>
<dbReference type="Gene3D" id="3.40.50.450">
    <property type="match status" value="1"/>
</dbReference>
<feature type="domain" description="Smf/DprA SLOG" evidence="2">
    <location>
        <begin position="77"/>
        <end position="286"/>
    </location>
</feature>
<evidence type="ECO:0000256" key="1">
    <source>
        <dbReference type="ARBA" id="ARBA00006525"/>
    </source>
</evidence>
<dbReference type="PANTHER" id="PTHR43022:SF1">
    <property type="entry name" value="PROTEIN SMF"/>
    <property type="match status" value="1"/>
</dbReference>
<comment type="caution">
    <text evidence="4">The sequence shown here is derived from an EMBL/GenBank/DDBJ whole genome shotgun (WGS) entry which is preliminary data.</text>
</comment>
<dbReference type="InterPro" id="IPR010994">
    <property type="entry name" value="RuvA_2-like"/>
</dbReference>
<dbReference type="AlphaFoldDB" id="A0A7C3UU68"/>
<feature type="domain" description="DprA winged helix" evidence="3">
    <location>
        <begin position="297"/>
        <end position="351"/>
    </location>
</feature>
<organism evidence="4">
    <name type="scientific">candidate division WOR-3 bacterium</name>
    <dbReference type="NCBI Taxonomy" id="2052148"/>
    <lineage>
        <taxon>Bacteria</taxon>
        <taxon>Bacteria division WOR-3</taxon>
    </lineage>
</organism>
<dbReference type="InterPro" id="IPR036388">
    <property type="entry name" value="WH-like_DNA-bd_sf"/>
</dbReference>
<dbReference type="Pfam" id="PF02481">
    <property type="entry name" value="DNA_processg_A"/>
    <property type="match status" value="1"/>
</dbReference>
<accession>A0A7C3UU68</accession>
<name>A0A7C3UU68_UNCW3</name>
<dbReference type="SUPFAM" id="SSF102405">
    <property type="entry name" value="MCP/YpsA-like"/>
    <property type="match status" value="1"/>
</dbReference>
<proteinExistence type="inferred from homology"/>
<sequence>MEINPFFIALLDLPKITPRKVKNLLTHFRDPEKIFKAKREELATIDGIDEETISNILRFKIKDCQEKIKRAQELKVKIISFLDEEYPQGLLNIKFFPPVLFLQGEIKKEDEKSIAIVGTRNPSVYGRDVAERFSFELAENGLTIISGLARGIDTLAHQGALAAGGRTIAVLGCGIDIPYPVENKNLREKIVERGAIISEFNLGTPPDRFNFPRRNRIISGLALAVLAVEAPEKSGVLITAWWASEQGKEVFAIPGPITSKRSEGTNRLIKDGATMVTSPAEILENLKIIPSKKEGRKLELSAEEEKVLALISEAPLYVDEIVERLEKPVSEVLIQLFHLEIMGIVKQLPGNRYIRAY</sequence>
<protein>
    <submittedName>
        <fullName evidence="4">DNA-protecting protein DprA</fullName>
    </submittedName>
</protein>
<reference evidence="4" key="1">
    <citation type="journal article" date="2020" name="mSystems">
        <title>Genome- and Community-Level Interaction Insights into Carbon Utilization and Element Cycling Functions of Hydrothermarchaeota in Hydrothermal Sediment.</title>
        <authorList>
            <person name="Zhou Z."/>
            <person name="Liu Y."/>
            <person name="Xu W."/>
            <person name="Pan J."/>
            <person name="Luo Z.H."/>
            <person name="Li M."/>
        </authorList>
    </citation>
    <scope>NUCLEOTIDE SEQUENCE [LARGE SCALE GENOMIC DNA]</scope>
    <source>
        <strain evidence="4">SpSt-906</strain>
    </source>
</reference>
<dbReference type="PANTHER" id="PTHR43022">
    <property type="entry name" value="PROTEIN SMF"/>
    <property type="match status" value="1"/>
</dbReference>